<evidence type="ECO:0000259" key="1">
    <source>
        <dbReference type="Pfam" id="PF07978"/>
    </source>
</evidence>
<reference evidence="2 3" key="1">
    <citation type="submission" date="2012-02" db="EMBL/GenBank/DDBJ databases">
        <title>Improved High-Quality Draft Sequence of Rhizobium leguminosarum bv. trifolii WSM2297.</title>
        <authorList>
            <consortium name="US DOE Joint Genome Institute"/>
            <person name="Lucas S."/>
            <person name="Han J."/>
            <person name="Lapidus A."/>
            <person name="Cheng J.-F."/>
            <person name="Goodwin L."/>
            <person name="Pitluck S."/>
            <person name="Peters L."/>
            <person name="Ovchinnikova G."/>
            <person name="Zhang X."/>
            <person name="Detter J.C."/>
            <person name="Han C."/>
            <person name="Tapia R."/>
            <person name="Land M."/>
            <person name="Hauser L."/>
            <person name="Kyrpides N."/>
            <person name="Ivanova N."/>
            <person name="Pagani I."/>
            <person name="Brau L."/>
            <person name="Yates R."/>
            <person name="O'Hara G."/>
            <person name="Rui T."/>
            <person name="Howieson J."/>
            <person name="Reeve W."/>
            <person name="Woyke T."/>
        </authorList>
    </citation>
    <scope>NUCLEOTIDE SEQUENCE [LARGE SCALE GENOMIC DNA]</scope>
    <source>
        <strain evidence="2 3">WSM2297</strain>
    </source>
</reference>
<protein>
    <recommendedName>
        <fullName evidence="1">NIPSNAP domain-containing protein</fullName>
    </recommendedName>
</protein>
<sequence>MIHELRIYTCLPERLPALQQRFETATLAIWERLGIRSLGFWTTMIGSSSNDLTYLIEWRSLAEREQKWAEFIADPEWQEAKAKSEADGPIVANIVSSLLKPTRFYRGFSKPSENGYGRPETP</sequence>
<dbReference type="InterPro" id="IPR012577">
    <property type="entry name" value="NIPSNAP"/>
</dbReference>
<feature type="domain" description="NIPSNAP" evidence="1">
    <location>
        <begin position="4"/>
        <end position="104"/>
    </location>
</feature>
<dbReference type="EMBL" id="JH719395">
    <property type="protein sequence ID" value="EJC81544.1"/>
    <property type="molecule type" value="Genomic_DNA"/>
</dbReference>
<dbReference type="OrthoDB" id="9812037at2"/>
<dbReference type="RefSeq" id="WP_003582690.1">
    <property type="nucleotide sequence ID" value="NZ_JH719395.1"/>
</dbReference>
<dbReference type="HOGENOM" id="CLU_097061_0_0_5"/>
<dbReference type="SUPFAM" id="SSF54909">
    <property type="entry name" value="Dimeric alpha+beta barrel"/>
    <property type="match status" value="1"/>
</dbReference>
<dbReference type="AlphaFoldDB" id="J0KV18"/>
<dbReference type="Proteomes" id="UP000005732">
    <property type="component" value="Unassembled WGS sequence"/>
</dbReference>
<dbReference type="Gene3D" id="3.30.70.100">
    <property type="match status" value="1"/>
</dbReference>
<organism evidence="2 3">
    <name type="scientific">Rhizobium leguminosarum bv. trifolii WSM2297</name>
    <dbReference type="NCBI Taxonomy" id="754762"/>
    <lineage>
        <taxon>Bacteria</taxon>
        <taxon>Pseudomonadati</taxon>
        <taxon>Pseudomonadota</taxon>
        <taxon>Alphaproteobacteria</taxon>
        <taxon>Hyphomicrobiales</taxon>
        <taxon>Rhizobiaceae</taxon>
        <taxon>Rhizobium/Agrobacterium group</taxon>
        <taxon>Rhizobium</taxon>
    </lineage>
</organism>
<name>J0KV18_RHILT</name>
<evidence type="ECO:0000313" key="2">
    <source>
        <dbReference type="EMBL" id="EJC81544.1"/>
    </source>
</evidence>
<accession>J0KV18</accession>
<proteinExistence type="predicted"/>
<evidence type="ECO:0000313" key="3">
    <source>
        <dbReference type="Proteomes" id="UP000005732"/>
    </source>
</evidence>
<gene>
    <name evidence="2" type="ORF">Rleg4DRAFT_3229</name>
</gene>
<dbReference type="Pfam" id="PF07978">
    <property type="entry name" value="NIPSNAP"/>
    <property type="match status" value="1"/>
</dbReference>
<dbReference type="InterPro" id="IPR011008">
    <property type="entry name" value="Dimeric_a/b-barrel"/>
</dbReference>